<feature type="region of interest" description="Disordered" evidence="4">
    <location>
        <begin position="261"/>
        <end position="289"/>
    </location>
</feature>
<dbReference type="PANTHER" id="PTHR12538">
    <property type="entry name" value="40S RIBOSOMAL PROTEIN S26"/>
    <property type="match status" value="1"/>
</dbReference>
<accession>A0A484H131</accession>
<organism evidence="5 6">
    <name type="scientific">Sousa chinensis</name>
    <name type="common">Indo-pacific humpbacked dolphin</name>
    <name type="synonym">Steno chinensis</name>
    <dbReference type="NCBI Taxonomy" id="103600"/>
    <lineage>
        <taxon>Eukaryota</taxon>
        <taxon>Metazoa</taxon>
        <taxon>Chordata</taxon>
        <taxon>Craniata</taxon>
        <taxon>Vertebrata</taxon>
        <taxon>Euteleostomi</taxon>
        <taxon>Mammalia</taxon>
        <taxon>Eutheria</taxon>
        <taxon>Laurasiatheria</taxon>
        <taxon>Artiodactyla</taxon>
        <taxon>Whippomorpha</taxon>
        <taxon>Cetacea</taxon>
        <taxon>Odontoceti</taxon>
        <taxon>Delphinidae</taxon>
        <taxon>Sousa</taxon>
    </lineage>
</organism>
<evidence type="ECO:0000256" key="2">
    <source>
        <dbReference type="ARBA" id="ARBA00022980"/>
    </source>
</evidence>
<sequence>VPKDKAVKKFDVWNVVEGEAIRDISKASVFHACVLPKLYVKLHYCNLRIVTLTPDEFFSFAGIINLILPEQNLSILDFLKEVKKAITKVSPTVNSMVLSNFLNPHMRIFSLDLELQTKKDNLLLTQIGSVFAKKVMGGPVLSEVLFVHVWNEEFSIFPQFVSLTDFKRLCRSDGDSRQVRGTRKQASAGQCPQPRVRADDAAGAGSLCAPLPAPACPHVRSFHVCVDMKCMCGYVRICSNLGRGAEHRTAGRWVWACTAGRAGREPAPSPSPQRGRPAGHTIKPGGGGR</sequence>
<comment type="similarity">
    <text evidence="1">Belongs to the eukaryotic ribosomal protein eS26 family.</text>
</comment>
<dbReference type="GO" id="GO:0003729">
    <property type="term" value="F:mRNA binding"/>
    <property type="evidence" value="ECO:0007669"/>
    <property type="project" value="TreeGrafter"/>
</dbReference>
<dbReference type="AlphaFoldDB" id="A0A484H131"/>
<protein>
    <submittedName>
        <fullName evidence="5">Uncharacterized protein</fullName>
    </submittedName>
</protein>
<keyword evidence="6" id="KW-1185">Reference proteome</keyword>
<feature type="non-terminal residue" evidence="5">
    <location>
        <position position="1"/>
    </location>
</feature>
<feature type="non-terminal residue" evidence="5">
    <location>
        <position position="289"/>
    </location>
</feature>
<dbReference type="PANTHER" id="PTHR12538:SF7">
    <property type="entry name" value="SMALL RIBOSOMAL SUBUNIT PROTEIN ES26-RELATED"/>
    <property type="match status" value="1"/>
</dbReference>
<evidence type="ECO:0000256" key="4">
    <source>
        <dbReference type="SAM" id="MobiDB-lite"/>
    </source>
</evidence>
<name>A0A484H131_SOUCH</name>
<gene>
    <name evidence="5" type="ORF">DBR06_SOUSAS6110011</name>
</gene>
<dbReference type="EMBL" id="QWLN02001146">
    <property type="protein sequence ID" value="TEA41549.1"/>
    <property type="molecule type" value="Genomic_DNA"/>
</dbReference>
<feature type="region of interest" description="Disordered" evidence="4">
    <location>
        <begin position="177"/>
        <end position="197"/>
    </location>
</feature>
<dbReference type="Gene3D" id="3.30.1740.20">
    <property type="entry name" value="Ribosomal protein S26e"/>
    <property type="match status" value="1"/>
</dbReference>
<dbReference type="InterPro" id="IPR000892">
    <property type="entry name" value="Ribosomal_eS26"/>
</dbReference>
<evidence type="ECO:0000256" key="3">
    <source>
        <dbReference type="ARBA" id="ARBA00023274"/>
    </source>
</evidence>
<evidence type="ECO:0000256" key="1">
    <source>
        <dbReference type="ARBA" id="ARBA00008596"/>
    </source>
</evidence>
<dbReference type="GO" id="GO:0003735">
    <property type="term" value="F:structural constituent of ribosome"/>
    <property type="evidence" value="ECO:0007669"/>
    <property type="project" value="InterPro"/>
</dbReference>
<keyword evidence="3" id="KW-0687">Ribonucleoprotein</keyword>
<dbReference type="GO" id="GO:0006412">
    <property type="term" value="P:translation"/>
    <property type="evidence" value="ECO:0007669"/>
    <property type="project" value="InterPro"/>
</dbReference>
<dbReference type="Pfam" id="PF01283">
    <property type="entry name" value="Ribosomal_S26e"/>
    <property type="match status" value="1"/>
</dbReference>
<evidence type="ECO:0000313" key="5">
    <source>
        <dbReference type="EMBL" id="TEA41549.1"/>
    </source>
</evidence>
<proteinExistence type="inferred from homology"/>
<keyword evidence="2" id="KW-0689">Ribosomal protein</keyword>
<reference evidence="5 6" key="1">
    <citation type="journal article" date="2018" name="Genomics">
        <title>Molecular footprints of inshore aquatic adaptation in Indo-Pacific humpback dolphin (Sousa chinensis).</title>
        <authorList>
            <person name="Ming Y."/>
            <person name="Jian J."/>
            <person name="Yu F."/>
            <person name="Yu X."/>
            <person name="Wang J."/>
            <person name="Liu W."/>
        </authorList>
    </citation>
    <scope>NUCLEOTIDE SEQUENCE [LARGE SCALE GENOMIC DNA]</scope>
    <source>
        <strain evidence="5">MY-2018</strain>
        <tissue evidence="5">Skin</tissue>
    </source>
</reference>
<evidence type="ECO:0000313" key="6">
    <source>
        <dbReference type="Proteomes" id="UP000295264"/>
    </source>
</evidence>
<dbReference type="Proteomes" id="UP000295264">
    <property type="component" value="Unassembled WGS sequence"/>
</dbReference>
<comment type="caution">
    <text evidence="5">The sequence shown here is derived from an EMBL/GenBank/DDBJ whole genome shotgun (WGS) entry which is preliminary data.</text>
</comment>
<dbReference type="GO" id="GO:0022627">
    <property type="term" value="C:cytosolic small ribosomal subunit"/>
    <property type="evidence" value="ECO:0007669"/>
    <property type="project" value="TreeGrafter"/>
</dbReference>
<dbReference type="InterPro" id="IPR038551">
    <property type="entry name" value="Ribosomal_eS26_sf"/>
</dbReference>